<dbReference type="SMART" id="SM00270">
    <property type="entry name" value="ChtBD1"/>
    <property type="match status" value="1"/>
</dbReference>
<dbReference type="SUPFAM" id="SSF51445">
    <property type="entry name" value="(Trans)glycosidases"/>
    <property type="match status" value="1"/>
</dbReference>
<dbReference type="Proteomes" id="UP000275385">
    <property type="component" value="Unassembled WGS sequence"/>
</dbReference>
<evidence type="ECO:0000259" key="15">
    <source>
        <dbReference type="PROSITE" id="PS50941"/>
    </source>
</evidence>
<dbReference type="InterPro" id="IPR050314">
    <property type="entry name" value="Glycosyl_Hydrlase_18"/>
</dbReference>
<dbReference type="PROSITE" id="PS01095">
    <property type="entry name" value="GH18_1"/>
    <property type="match status" value="1"/>
</dbReference>
<dbReference type="GO" id="GO:0000272">
    <property type="term" value="P:polysaccharide catabolic process"/>
    <property type="evidence" value="ECO:0007669"/>
    <property type="project" value="UniProtKB-KW"/>
</dbReference>
<dbReference type="Pfam" id="PF00187">
    <property type="entry name" value="Chitin_bind_1"/>
    <property type="match status" value="1"/>
</dbReference>
<keyword evidence="7 13" id="KW-0378">Hydrolase</keyword>
<feature type="region of interest" description="Disordered" evidence="14">
    <location>
        <begin position="1"/>
        <end position="21"/>
    </location>
</feature>
<keyword evidence="12" id="KW-1015">Disulfide bond</keyword>
<dbReference type="InterPro" id="IPR029070">
    <property type="entry name" value="Chitinase_insertion_sf"/>
</dbReference>
<evidence type="ECO:0000256" key="13">
    <source>
        <dbReference type="RuleBase" id="RU000489"/>
    </source>
</evidence>
<dbReference type="EC" id="3.2.1.14" evidence="4"/>
<evidence type="ECO:0000256" key="8">
    <source>
        <dbReference type="ARBA" id="ARBA00023024"/>
    </source>
</evidence>
<evidence type="ECO:0000256" key="10">
    <source>
        <dbReference type="ARBA" id="ARBA00023295"/>
    </source>
</evidence>
<dbReference type="Gene3D" id="3.20.20.80">
    <property type="entry name" value="Glycosidases"/>
    <property type="match status" value="1"/>
</dbReference>
<dbReference type="SUPFAM" id="SSF57016">
    <property type="entry name" value="Plant lectins/antimicrobial peptides"/>
    <property type="match status" value="1"/>
</dbReference>
<dbReference type="InterPro" id="IPR017853">
    <property type="entry name" value="GH"/>
</dbReference>
<comment type="subcellular location">
    <subcellularLocation>
        <location evidence="2">Secreted</location>
    </subcellularLocation>
</comment>
<protein>
    <recommendedName>
        <fullName evidence="4">chitinase</fullName>
        <ecNumber evidence="4">3.2.1.14</ecNumber>
    </recommendedName>
</protein>
<dbReference type="AlphaFoldDB" id="A0A420YI62"/>
<dbReference type="PROSITE" id="PS50941">
    <property type="entry name" value="CHIT_BIND_I_2"/>
    <property type="match status" value="1"/>
</dbReference>
<comment type="similarity">
    <text evidence="3">Belongs to the glycosyl hydrolase 18 family. Chitinase class V subfamily.</text>
</comment>
<feature type="disulfide bond" evidence="12">
    <location>
        <begin position="53"/>
        <end position="65"/>
    </location>
</feature>
<dbReference type="SUPFAM" id="SSF54556">
    <property type="entry name" value="Chitinase insertion domain"/>
    <property type="match status" value="1"/>
</dbReference>
<evidence type="ECO:0000256" key="3">
    <source>
        <dbReference type="ARBA" id="ARBA00008682"/>
    </source>
</evidence>
<feature type="disulfide bond" evidence="12">
    <location>
        <begin position="58"/>
        <end position="72"/>
    </location>
</feature>
<dbReference type="OrthoDB" id="73875at2759"/>
<organism evidence="17 18">
    <name type="scientific">Coniochaeta pulveracea</name>
    <dbReference type="NCBI Taxonomy" id="177199"/>
    <lineage>
        <taxon>Eukaryota</taxon>
        <taxon>Fungi</taxon>
        <taxon>Dikarya</taxon>
        <taxon>Ascomycota</taxon>
        <taxon>Pezizomycotina</taxon>
        <taxon>Sordariomycetes</taxon>
        <taxon>Sordariomycetidae</taxon>
        <taxon>Coniochaetales</taxon>
        <taxon>Coniochaetaceae</taxon>
        <taxon>Coniochaeta</taxon>
    </lineage>
</organism>
<keyword evidence="11" id="KW-0624">Polysaccharide degradation</keyword>
<evidence type="ECO:0000256" key="9">
    <source>
        <dbReference type="ARBA" id="ARBA00023277"/>
    </source>
</evidence>
<comment type="catalytic activity">
    <reaction evidence="1">
        <text>Random endo-hydrolysis of N-acetyl-beta-D-glucosaminide (1-&gt;4)-beta-linkages in chitin and chitodextrins.</text>
        <dbReference type="EC" id="3.2.1.14"/>
    </reaction>
</comment>
<feature type="domain" description="GH18" evidence="16">
    <location>
        <begin position="97"/>
        <end position="460"/>
    </location>
</feature>
<gene>
    <name evidence="17" type="ORF">DL546_007227</name>
</gene>
<accession>A0A420YI62</accession>
<dbReference type="PANTHER" id="PTHR11177:SF397">
    <property type="entry name" value="CHITINASE"/>
    <property type="match status" value="1"/>
</dbReference>
<dbReference type="STRING" id="177199.A0A420YI62"/>
<dbReference type="GO" id="GO:0008061">
    <property type="term" value="F:chitin binding"/>
    <property type="evidence" value="ECO:0007669"/>
    <property type="project" value="UniProtKB-UniRule"/>
</dbReference>
<dbReference type="InterPro" id="IPR001002">
    <property type="entry name" value="Chitin-bd_1"/>
</dbReference>
<dbReference type="GO" id="GO:0005576">
    <property type="term" value="C:extracellular region"/>
    <property type="evidence" value="ECO:0007669"/>
    <property type="project" value="UniProtKB-SubCell"/>
</dbReference>
<keyword evidence="5" id="KW-0964">Secreted</keyword>
<dbReference type="Pfam" id="PF00704">
    <property type="entry name" value="Glyco_hydro_18"/>
    <property type="match status" value="1"/>
</dbReference>
<keyword evidence="10 13" id="KW-0326">Glycosidase</keyword>
<evidence type="ECO:0000313" key="17">
    <source>
        <dbReference type="EMBL" id="RKU47573.1"/>
    </source>
</evidence>
<evidence type="ECO:0000256" key="12">
    <source>
        <dbReference type="PROSITE-ProRule" id="PRU00261"/>
    </source>
</evidence>
<dbReference type="PANTHER" id="PTHR11177">
    <property type="entry name" value="CHITINASE"/>
    <property type="match status" value="1"/>
</dbReference>
<evidence type="ECO:0000256" key="6">
    <source>
        <dbReference type="ARBA" id="ARBA00022669"/>
    </source>
</evidence>
<dbReference type="EMBL" id="QVQW01000008">
    <property type="protein sequence ID" value="RKU47573.1"/>
    <property type="molecule type" value="Genomic_DNA"/>
</dbReference>
<evidence type="ECO:0000313" key="18">
    <source>
        <dbReference type="Proteomes" id="UP000275385"/>
    </source>
</evidence>
<dbReference type="GO" id="GO:0008843">
    <property type="term" value="F:endochitinase activity"/>
    <property type="evidence" value="ECO:0007669"/>
    <property type="project" value="UniProtKB-EC"/>
</dbReference>
<evidence type="ECO:0000256" key="5">
    <source>
        <dbReference type="ARBA" id="ARBA00022525"/>
    </source>
</evidence>
<keyword evidence="18" id="KW-1185">Reference proteome</keyword>
<dbReference type="Gene3D" id="3.10.50.10">
    <property type="match status" value="1"/>
</dbReference>
<dbReference type="InterPro" id="IPR001223">
    <property type="entry name" value="Glyco_hydro18_cat"/>
</dbReference>
<dbReference type="InterPro" id="IPR011583">
    <property type="entry name" value="Chitinase_II/V-like_cat"/>
</dbReference>
<dbReference type="InterPro" id="IPR001579">
    <property type="entry name" value="Glyco_hydro_18_chit_AS"/>
</dbReference>
<comment type="caution">
    <text evidence="17">The sequence shown here is derived from an EMBL/GenBank/DDBJ whole genome shotgun (WGS) entry which is preliminary data.</text>
</comment>
<evidence type="ECO:0000256" key="11">
    <source>
        <dbReference type="ARBA" id="ARBA00023326"/>
    </source>
</evidence>
<name>A0A420YI62_9PEZI</name>
<reference evidence="17 18" key="1">
    <citation type="submission" date="2018-08" db="EMBL/GenBank/DDBJ databases">
        <title>Draft genome of the lignicolous fungus Coniochaeta pulveracea.</title>
        <authorList>
            <person name="Borstlap C.J."/>
            <person name="De Witt R.N."/>
            <person name="Botha A."/>
            <person name="Volschenk H."/>
        </authorList>
    </citation>
    <scope>NUCLEOTIDE SEQUENCE [LARGE SCALE GENOMIC DNA]</scope>
    <source>
        <strain evidence="17 18">CAB683</strain>
    </source>
</reference>
<feature type="domain" description="Chitin-binding type-1" evidence="15">
    <location>
        <begin position="39"/>
        <end position="84"/>
    </location>
</feature>
<keyword evidence="8" id="KW-0146">Chitin degradation</keyword>
<dbReference type="GO" id="GO:0006032">
    <property type="term" value="P:chitin catabolic process"/>
    <property type="evidence" value="ECO:0007669"/>
    <property type="project" value="UniProtKB-KW"/>
</dbReference>
<evidence type="ECO:0000256" key="1">
    <source>
        <dbReference type="ARBA" id="ARBA00000822"/>
    </source>
</evidence>
<evidence type="ECO:0000259" key="16">
    <source>
        <dbReference type="PROSITE" id="PS51910"/>
    </source>
</evidence>
<sequence length="593" mass="65342">MDNVPKTSHVEMVPAATDDQDGTPEHCAAGVCVSNCDAKADCGIGADPPGKTCPLNVCCGESGYCGTTHAFCAAEKNCQSLCAQPGPTKLSDGKVDDLVIGYMEAWSFQDSAGCAKRDADWVPVDTLTHLNVAFYYIDPGSFAITRMPGMSNEPYDKLVNLKQKAPGLQIWLSIGGWTFSDNFTATQPVWNAISNSESNRAKFLNQLVDFMGDQGFDGVDLDWEYPGAPDRGGKPEDTKNFVLLVQAIRQRFEAQATVSGHTWGLSFTAPTSYWYMRWFDLPGLMKEVDWLNLMTYDIHGSWDSPENQVGNIVMAHTNITEIQDALNLLWRNDVPANKVNLGIGFYGRTYELEDPSCRTPGCKFKHGGAKGPCTDTEGILSYDEISALRKQLNIKPTYDKTAGIKYMNYNQTQWLSYDDVESLKDKKNFASKQGLRGLFIWAIDQDDKDHSALYALVDQGKFADSNGVGNFKNWDAATSSCYWSDCSTGNPTCQTRGTLPNGHQVKCAGGGHKTLCCPLDHQPDPKSCRWAGGKGLFFPDCQGSRCNDDEVTIEESDYYWNNGDSWCYKGTAKYCCKGVSHDLHPFEASRGSG</sequence>
<evidence type="ECO:0000256" key="4">
    <source>
        <dbReference type="ARBA" id="ARBA00012729"/>
    </source>
</evidence>
<dbReference type="PROSITE" id="PS51910">
    <property type="entry name" value="GH18_2"/>
    <property type="match status" value="1"/>
</dbReference>
<dbReference type="SMART" id="SM00636">
    <property type="entry name" value="Glyco_18"/>
    <property type="match status" value="1"/>
</dbReference>
<evidence type="ECO:0000256" key="7">
    <source>
        <dbReference type="ARBA" id="ARBA00022801"/>
    </source>
</evidence>
<evidence type="ECO:0000256" key="14">
    <source>
        <dbReference type="SAM" id="MobiDB-lite"/>
    </source>
</evidence>
<dbReference type="CDD" id="cd00035">
    <property type="entry name" value="ChtBD1"/>
    <property type="match status" value="1"/>
</dbReference>
<feature type="disulfide bond" evidence="12">
    <location>
        <begin position="78"/>
        <end position="82"/>
    </location>
</feature>
<dbReference type="Gene3D" id="3.30.60.10">
    <property type="entry name" value="Endochitinase-like"/>
    <property type="match status" value="1"/>
</dbReference>
<dbReference type="InterPro" id="IPR036861">
    <property type="entry name" value="Endochitinase-like_sf"/>
</dbReference>
<comment type="caution">
    <text evidence="12">Lacks conserved residue(s) required for the propagation of feature annotation.</text>
</comment>
<keyword evidence="6 12" id="KW-0147">Chitin-binding</keyword>
<proteinExistence type="inferred from homology"/>
<keyword evidence="9" id="KW-0119">Carbohydrate metabolism</keyword>
<evidence type="ECO:0000256" key="2">
    <source>
        <dbReference type="ARBA" id="ARBA00004613"/>
    </source>
</evidence>